<reference evidence="5 6" key="1">
    <citation type="journal article" date="2014" name="Genome Biol. Evol.">
        <title>Comparative genomics and transcriptomics analyses reveal divergent lifestyle features of nematode endoparasitic fungus Hirsutella minnesotensis.</title>
        <authorList>
            <person name="Lai Y."/>
            <person name="Liu K."/>
            <person name="Zhang X."/>
            <person name="Zhang X."/>
            <person name="Li K."/>
            <person name="Wang N."/>
            <person name="Shu C."/>
            <person name="Wu Y."/>
            <person name="Wang C."/>
            <person name="Bushley K.E."/>
            <person name="Xiang M."/>
            <person name="Liu X."/>
        </authorList>
    </citation>
    <scope>NUCLEOTIDE SEQUENCE [LARGE SCALE GENOMIC DNA]</scope>
    <source>
        <strain evidence="5 6">3608</strain>
    </source>
</reference>
<gene>
    <name evidence="5" type="ORF">HIM_09070</name>
</gene>
<evidence type="ECO:0000256" key="4">
    <source>
        <dbReference type="ARBA" id="ARBA00023157"/>
    </source>
</evidence>
<accession>A0A0F7ZXY5</accession>
<organism evidence="5 6">
    <name type="scientific">Hirsutella minnesotensis 3608</name>
    <dbReference type="NCBI Taxonomy" id="1043627"/>
    <lineage>
        <taxon>Eukaryota</taxon>
        <taxon>Fungi</taxon>
        <taxon>Dikarya</taxon>
        <taxon>Ascomycota</taxon>
        <taxon>Pezizomycotina</taxon>
        <taxon>Sordariomycetes</taxon>
        <taxon>Hypocreomycetidae</taxon>
        <taxon>Hypocreales</taxon>
        <taxon>Ophiocordycipitaceae</taxon>
        <taxon>Hirsutella</taxon>
    </lineage>
</organism>
<dbReference type="AlphaFoldDB" id="A0A0F7ZXY5"/>
<evidence type="ECO:0000313" key="5">
    <source>
        <dbReference type="EMBL" id="KJZ71532.1"/>
    </source>
</evidence>
<keyword evidence="6" id="KW-1185">Reference proteome</keyword>
<dbReference type="Proteomes" id="UP000054481">
    <property type="component" value="Unassembled WGS sequence"/>
</dbReference>
<dbReference type="InterPro" id="IPR001144">
    <property type="entry name" value="Enterotoxin_A"/>
</dbReference>
<dbReference type="GO" id="GO:0090729">
    <property type="term" value="F:toxin activity"/>
    <property type="evidence" value="ECO:0007669"/>
    <property type="project" value="UniProtKB-KW"/>
</dbReference>
<dbReference type="Gene3D" id="3.90.210.10">
    <property type="entry name" value="Heat-Labile Enterotoxin, subunit A"/>
    <property type="match status" value="1"/>
</dbReference>
<proteinExistence type="predicted"/>
<dbReference type="Pfam" id="PF01375">
    <property type="entry name" value="Enterotoxin_a"/>
    <property type="match status" value="1"/>
</dbReference>
<keyword evidence="4" id="KW-1015">Disulfide bond</keyword>
<evidence type="ECO:0000256" key="1">
    <source>
        <dbReference type="ARBA" id="ARBA00022656"/>
    </source>
</evidence>
<dbReference type="EMBL" id="KQ030570">
    <property type="protein sequence ID" value="KJZ71532.1"/>
    <property type="molecule type" value="Genomic_DNA"/>
</dbReference>
<protein>
    <submittedName>
        <fullName evidence="5">Uncharacterized protein</fullName>
    </submittedName>
</protein>
<keyword evidence="1" id="KW-0800">Toxin</keyword>
<keyword evidence="2" id="KW-0732">Signal</keyword>
<keyword evidence="3" id="KW-0843">Virulence</keyword>
<evidence type="ECO:0000256" key="3">
    <source>
        <dbReference type="ARBA" id="ARBA00023026"/>
    </source>
</evidence>
<name>A0A0F7ZXY5_9HYPO</name>
<dbReference type="OrthoDB" id="4868707at2759"/>
<evidence type="ECO:0000256" key="2">
    <source>
        <dbReference type="ARBA" id="ARBA00022729"/>
    </source>
</evidence>
<sequence>MRNNGWAQEQEFAALEGIRWTQVMGWGRMSNASDEKSFEDFPYERNPNYDASWDQAAVSRAVPQLAGFPSGHLAWDQEPWRRFRDASCRRMAREFLEGVKDEVK</sequence>
<dbReference type="SUPFAM" id="SSF56399">
    <property type="entry name" value="ADP-ribosylation"/>
    <property type="match status" value="1"/>
</dbReference>
<dbReference type="PRINTS" id="PR00771">
    <property type="entry name" value="ENTEROTOXINA"/>
</dbReference>
<evidence type="ECO:0000313" key="6">
    <source>
        <dbReference type="Proteomes" id="UP000054481"/>
    </source>
</evidence>